<feature type="transmembrane region" description="Helical" evidence="1">
    <location>
        <begin position="45"/>
        <end position="64"/>
    </location>
</feature>
<dbReference type="RefSeq" id="WP_099036140.1">
    <property type="nucleotide sequence ID" value="NZ_BMGJ01000019.1"/>
</dbReference>
<name>A0ABQ1RRL1_9ALTE</name>
<organism evidence="2 3">
    <name type="scientific">Lacimicrobium alkaliphilum</name>
    <dbReference type="NCBI Taxonomy" id="1526571"/>
    <lineage>
        <taxon>Bacteria</taxon>
        <taxon>Pseudomonadati</taxon>
        <taxon>Pseudomonadota</taxon>
        <taxon>Gammaproteobacteria</taxon>
        <taxon>Alteromonadales</taxon>
        <taxon>Alteromonadaceae</taxon>
        <taxon>Lacimicrobium</taxon>
    </lineage>
</organism>
<reference evidence="3" key="1">
    <citation type="journal article" date="2019" name="Int. J. Syst. Evol. Microbiol.">
        <title>The Global Catalogue of Microorganisms (GCM) 10K type strain sequencing project: providing services to taxonomists for standard genome sequencing and annotation.</title>
        <authorList>
            <consortium name="The Broad Institute Genomics Platform"/>
            <consortium name="The Broad Institute Genome Sequencing Center for Infectious Disease"/>
            <person name="Wu L."/>
            <person name="Ma J."/>
        </authorList>
    </citation>
    <scope>NUCLEOTIDE SEQUENCE [LARGE SCALE GENOMIC DNA]</scope>
    <source>
        <strain evidence="3">CGMCC 1.12923</strain>
    </source>
</reference>
<comment type="caution">
    <text evidence="2">The sequence shown here is derived from an EMBL/GenBank/DDBJ whole genome shotgun (WGS) entry which is preliminary data.</text>
</comment>
<evidence type="ECO:0000313" key="3">
    <source>
        <dbReference type="Proteomes" id="UP000614272"/>
    </source>
</evidence>
<dbReference type="Proteomes" id="UP000614272">
    <property type="component" value="Unassembled WGS sequence"/>
</dbReference>
<evidence type="ECO:0000313" key="2">
    <source>
        <dbReference type="EMBL" id="GGD77197.1"/>
    </source>
</evidence>
<evidence type="ECO:0000256" key="1">
    <source>
        <dbReference type="SAM" id="Phobius"/>
    </source>
</evidence>
<dbReference type="InterPro" id="IPR021313">
    <property type="entry name" value="DUF2909"/>
</dbReference>
<gene>
    <name evidence="2" type="ORF">GCM10011357_35320</name>
</gene>
<keyword evidence="3" id="KW-1185">Reference proteome</keyword>
<dbReference type="Pfam" id="PF11137">
    <property type="entry name" value="DUF2909"/>
    <property type="match status" value="1"/>
</dbReference>
<proteinExistence type="predicted"/>
<accession>A0ABQ1RRL1</accession>
<protein>
    <recommendedName>
        <fullName evidence="4">DUF2909 domain-containing protein</fullName>
    </recommendedName>
</protein>
<sequence length="70" mass="8003">MLVKIIVVCMLAFMVFNLFRAMKIMLSSDPDQQQSMTKFIGRRVLTSALIMLLLLLALAMGWITPNPRPY</sequence>
<evidence type="ECO:0008006" key="4">
    <source>
        <dbReference type="Google" id="ProtNLM"/>
    </source>
</evidence>
<keyword evidence="1" id="KW-0812">Transmembrane</keyword>
<keyword evidence="1" id="KW-0472">Membrane</keyword>
<dbReference type="EMBL" id="BMGJ01000019">
    <property type="protein sequence ID" value="GGD77197.1"/>
    <property type="molecule type" value="Genomic_DNA"/>
</dbReference>
<keyword evidence="1" id="KW-1133">Transmembrane helix</keyword>